<evidence type="ECO:0000256" key="10">
    <source>
        <dbReference type="PIRNR" id="PIRNR038927"/>
    </source>
</evidence>
<dbReference type="Gene3D" id="3.40.50.880">
    <property type="match status" value="1"/>
</dbReference>
<comment type="caution">
    <text evidence="17">The sequence shown here is derived from an EMBL/GenBank/DDBJ whole genome shotgun (WGS) entry which is preliminary data.</text>
</comment>
<dbReference type="PROSITE" id="PS00437">
    <property type="entry name" value="CATALASE_1"/>
    <property type="match status" value="1"/>
</dbReference>
<comment type="similarity">
    <text evidence="2 10 13">Belongs to the catalase family.</text>
</comment>
<dbReference type="EMBL" id="VXIS01000155">
    <property type="protein sequence ID" value="KAA8900317.1"/>
    <property type="molecule type" value="Genomic_DNA"/>
</dbReference>
<dbReference type="InterPro" id="IPR024712">
    <property type="entry name" value="Catalase_clade2"/>
</dbReference>
<evidence type="ECO:0000313" key="17">
    <source>
        <dbReference type="EMBL" id="KAA8900317.1"/>
    </source>
</evidence>
<evidence type="ECO:0000259" key="16">
    <source>
        <dbReference type="SMART" id="SM01060"/>
    </source>
</evidence>
<feature type="active site" evidence="11">
    <location>
        <position position="175"/>
    </location>
</feature>
<evidence type="ECO:0000256" key="15">
    <source>
        <dbReference type="SAM" id="SignalP"/>
    </source>
</evidence>
<dbReference type="InterPro" id="IPR018028">
    <property type="entry name" value="Catalase"/>
</dbReference>
<dbReference type="PRINTS" id="PR00067">
    <property type="entry name" value="CATALASE"/>
</dbReference>
<dbReference type="SMART" id="SM01060">
    <property type="entry name" value="Catalase"/>
    <property type="match status" value="1"/>
</dbReference>
<evidence type="ECO:0000256" key="7">
    <source>
        <dbReference type="ARBA" id="ARBA00023002"/>
    </source>
</evidence>
<keyword evidence="4 10" id="KW-0575">Peroxidase</keyword>
<keyword evidence="18" id="KW-1185">Reference proteome</keyword>
<sequence>MRASILSGIFINALLASAACPFMEAGGDANDLRRRQDGDDGFLDQFTVNDDNSYTTTDFGTPVNDRTSLKAGDRGGVLLEDFVMRTKITRFDHERIPERAVHARGAGAHGYFESYADWSNVTAASFLGETGKKTPIFLRFSTVAGSRGSVDTARDVHGYALRFYTDEGNYDIVGNNIPVFFIQDAIQFPDLIHAVKPQPNNEIPQAATAHDTAWDFFGTNPSSLHTLLWALSGHGIPRSYRHLDGFGIHTFRFVNADGESKLVKFHFKTQQGLASLLWPEAQQLAGKNADFHRQDLWDAIEAGNYPEWEVGVQIMAEEDVLKYGFDLLDPTKIVPVEYVPITPIGKFVLNRNVRNYFAETEQSMFCPGHVVRGIDFSDDPLLQGRLFSYVDTQLNRNMGSPNFEQIPINRPRVPVHNNNRDGAGQQMIHENIYAYSENSLNGGSPFLANQTQGKGFFTAPPRKVDGHYVREVSPTFLDYWTQPRLFWNSLSPAEQQMVVNAARFELSNVKSKAVQSRVLVQFNRIANELANRVAVALGMPKLEPDSKYYHNNKTSDVSTFGKRLPTIASLNIGILATTGSNASLTQAAEIAAAFKAKGANPTVIAEYLATGVGATYDGADAVLYDGIIITDGTQDLFKAKSTLFPAGRPAQIVRDAYHYGKPVGSIGAGKTGFKVSAVPDSGDGVYTVNNFRNSAKFVSDFEGGLKTFKFLNRLPIDESQ</sequence>
<dbReference type="InterPro" id="IPR041399">
    <property type="entry name" value="Catalase_large_C"/>
</dbReference>
<keyword evidence="6 10" id="KW-0479">Metal-binding</keyword>
<dbReference type="PANTHER" id="PTHR42821:SF3">
    <property type="entry name" value="CATALASE B"/>
    <property type="match status" value="1"/>
</dbReference>
<dbReference type="GO" id="GO:0042744">
    <property type="term" value="P:hydrogen peroxide catabolic process"/>
    <property type="evidence" value="ECO:0007669"/>
    <property type="project" value="UniProtKB-UniRule"/>
</dbReference>
<dbReference type="SUPFAM" id="SSF56634">
    <property type="entry name" value="Heme-dependent catalase-like"/>
    <property type="match status" value="1"/>
</dbReference>
<dbReference type="InterPro" id="IPR010582">
    <property type="entry name" value="Catalase_immune_responsive"/>
</dbReference>
<dbReference type="PROSITE" id="PS00438">
    <property type="entry name" value="CATALASE_2"/>
    <property type="match status" value="1"/>
</dbReference>
<evidence type="ECO:0000256" key="5">
    <source>
        <dbReference type="ARBA" id="ARBA00022617"/>
    </source>
</evidence>
<dbReference type="InterPro" id="IPR002226">
    <property type="entry name" value="Catalase_haem_BS"/>
</dbReference>
<dbReference type="Proteomes" id="UP000326924">
    <property type="component" value="Unassembled WGS sequence"/>
</dbReference>
<dbReference type="FunFam" id="2.40.180.10:FF:000003">
    <property type="entry name" value="Catalase"/>
    <property type="match status" value="1"/>
</dbReference>
<comment type="cofactor">
    <cofactor evidence="1 10 12">
        <name>heme</name>
        <dbReference type="ChEBI" id="CHEBI:30413"/>
    </cofactor>
</comment>
<dbReference type="InterPro" id="IPR024708">
    <property type="entry name" value="Catalase_AS"/>
</dbReference>
<accession>A0A5J5EQ80</accession>
<protein>
    <recommendedName>
        <fullName evidence="3 10">Catalase</fullName>
        <ecNumber evidence="3 10">1.11.1.6</ecNumber>
    </recommendedName>
</protein>
<dbReference type="CDD" id="cd03132">
    <property type="entry name" value="GATase1_catalase"/>
    <property type="match status" value="1"/>
</dbReference>
<reference evidence="17 18" key="1">
    <citation type="submission" date="2019-09" db="EMBL/GenBank/DDBJ databases">
        <title>Draft genome of the ectomycorrhizal ascomycete Sphaerosporella brunnea.</title>
        <authorList>
            <consortium name="DOE Joint Genome Institute"/>
            <person name="Benucci G.M."/>
            <person name="Marozzi G."/>
            <person name="Antonielli L."/>
            <person name="Sanchez S."/>
            <person name="Marco P."/>
            <person name="Wang X."/>
            <person name="Falini L.B."/>
            <person name="Barry K."/>
            <person name="Haridas S."/>
            <person name="Lipzen A."/>
            <person name="Labutti K."/>
            <person name="Grigoriev I.V."/>
            <person name="Murat C."/>
            <person name="Martin F."/>
            <person name="Albertini E."/>
            <person name="Donnini D."/>
            <person name="Bonito G."/>
        </authorList>
    </citation>
    <scope>NUCLEOTIDE SEQUENCE [LARGE SCALE GENOMIC DNA]</scope>
    <source>
        <strain evidence="17 18">Sb_GMNB300</strain>
    </source>
</reference>
<dbReference type="GO" id="GO:0004096">
    <property type="term" value="F:catalase activity"/>
    <property type="evidence" value="ECO:0007669"/>
    <property type="project" value="UniProtKB-UniRule"/>
</dbReference>
<gene>
    <name evidence="17" type="ORF">FN846DRAFT_815468</name>
</gene>
<dbReference type="InterPro" id="IPR029062">
    <property type="entry name" value="Class_I_gatase-like"/>
</dbReference>
<comment type="function">
    <text evidence="10">Occurs in almost all aerobically respiring organisms and serves to protect cells from the toxic effects of hydrogen peroxide.</text>
</comment>
<evidence type="ECO:0000256" key="3">
    <source>
        <dbReference type="ARBA" id="ARBA00012314"/>
    </source>
</evidence>
<evidence type="ECO:0000256" key="11">
    <source>
        <dbReference type="PIRSR" id="PIRSR038927-1"/>
    </source>
</evidence>
<evidence type="ECO:0000256" key="14">
    <source>
        <dbReference type="RuleBase" id="RU004142"/>
    </source>
</evidence>
<feature type="domain" description="Catalase core" evidence="16">
    <location>
        <begin position="56"/>
        <end position="444"/>
    </location>
</feature>
<dbReference type="GO" id="GO:0006979">
    <property type="term" value="P:response to oxidative stress"/>
    <property type="evidence" value="ECO:0007669"/>
    <property type="project" value="InterPro"/>
</dbReference>
<keyword evidence="8 10" id="KW-0408">Iron</keyword>
<comment type="catalytic activity">
    <reaction evidence="10 13">
        <text>2 H2O2 = O2 + 2 H2O</text>
        <dbReference type="Rhea" id="RHEA:20309"/>
        <dbReference type="ChEBI" id="CHEBI:15377"/>
        <dbReference type="ChEBI" id="CHEBI:15379"/>
        <dbReference type="ChEBI" id="CHEBI:16240"/>
        <dbReference type="EC" id="1.11.1.6"/>
    </reaction>
</comment>
<dbReference type="PANTHER" id="PTHR42821">
    <property type="entry name" value="CATALASE"/>
    <property type="match status" value="1"/>
</dbReference>
<feature type="active site" evidence="11">
    <location>
        <position position="102"/>
    </location>
</feature>
<organism evidence="17 18">
    <name type="scientific">Sphaerosporella brunnea</name>
    <dbReference type="NCBI Taxonomy" id="1250544"/>
    <lineage>
        <taxon>Eukaryota</taxon>
        <taxon>Fungi</taxon>
        <taxon>Dikarya</taxon>
        <taxon>Ascomycota</taxon>
        <taxon>Pezizomycotina</taxon>
        <taxon>Pezizomycetes</taxon>
        <taxon>Pezizales</taxon>
        <taxon>Pyronemataceae</taxon>
        <taxon>Sphaerosporella</taxon>
    </lineage>
</organism>
<dbReference type="EC" id="1.11.1.6" evidence="3 10"/>
<dbReference type="Gene3D" id="2.40.180.10">
    <property type="entry name" value="Catalase core domain"/>
    <property type="match status" value="1"/>
</dbReference>
<feature type="binding site" description="axial binding residue" evidence="12">
    <location>
        <position position="389"/>
    </location>
    <ligand>
        <name>heme</name>
        <dbReference type="ChEBI" id="CHEBI:30413"/>
    </ligand>
    <ligandPart>
        <name>Fe</name>
        <dbReference type="ChEBI" id="CHEBI:18248"/>
    </ligandPart>
</feature>
<dbReference type="InterPro" id="IPR020835">
    <property type="entry name" value="Catalase_sf"/>
</dbReference>
<dbReference type="FunFam" id="1.20.1370.20:FF:000001">
    <property type="entry name" value="Catalase HPII"/>
    <property type="match status" value="1"/>
</dbReference>
<name>A0A5J5EQ80_9PEZI</name>
<keyword evidence="5 10" id="KW-0349">Heme</keyword>
<feature type="signal peptide" evidence="15">
    <location>
        <begin position="1"/>
        <end position="18"/>
    </location>
</feature>
<evidence type="ECO:0000256" key="8">
    <source>
        <dbReference type="ARBA" id="ARBA00023004"/>
    </source>
</evidence>
<dbReference type="Pfam" id="PF00199">
    <property type="entry name" value="Catalase"/>
    <property type="match status" value="1"/>
</dbReference>
<dbReference type="OrthoDB" id="6880011at2759"/>
<dbReference type="PROSITE" id="PS51402">
    <property type="entry name" value="CATALASE_3"/>
    <property type="match status" value="1"/>
</dbReference>
<dbReference type="Pfam" id="PF18011">
    <property type="entry name" value="Catalase_C"/>
    <property type="match status" value="1"/>
</dbReference>
<evidence type="ECO:0000256" key="12">
    <source>
        <dbReference type="PIRSR" id="PIRSR038927-2"/>
    </source>
</evidence>
<proteinExistence type="inferred from homology"/>
<evidence type="ECO:0000256" key="2">
    <source>
        <dbReference type="ARBA" id="ARBA00005329"/>
    </source>
</evidence>
<evidence type="ECO:0000256" key="4">
    <source>
        <dbReference type="ARBA" id="ARBA00022559"/>
    </source>
</evidence>
<dbReference type="InterPro" id="IPR011614">
    <property type="entry name" value="Catalase_core"/>
</dbReference>
<dbReference type="Gene3D" id="1.20.1370.20">
    <property type="match status" value="1"/>
</dbReference>
<dbReference type="PROSITE" id="PS51257">
    <property type="entry name" value="PROKAR_LIPOPROTEIN"/>
    <property type="match status" value="1"/>
</dbReference>
<keyword evidence="15" id="KW-0732">Signal</keyword>
<evidence type="ECO:0000256" key="13">
    <source>
        <dbReference type="RuleBase" id="RU000498"/>
    </source>
</evidence>
<dbReference type="SUPFAM" id="SSF52317">
    <property type="entry name" value="Class I glutamine amidotransferase-like"/>
    <property type="match status" value="1"/>
</dbReference>
<dbReference type="PIRSF" id="PIRSF038927">
    <property type="entry name" value="Catalase_clade2"/>
    <property type="match status" value="1"/>
</dbReference>
<dbReference type="InterPro" id="IPR043156">
    <property type="entry name" value="Catalase_clade2_helical"/>
</dbReference>
<dbReference type="GO" id="GO:0046872">
    <property type="term" value="F:metal ion binding"/>
    <property type="evidence" value="ECO:0007669"/>
    <property type="project" value="UniProtKB-KW"/>
</dbReference>
<keyword evidence="7 10" id="KW-0560">Oxidoreductase</keyword>
<evidence type="ECO:0000256" key="1">
    <source>
        <dbReference type="ARBA" id="ARBA00001971"/>
    </source>
</evidence>
<keyword evidence="9 10" id="KW-0376">Hydrogen peroxide</keyword>
<dbReference type="GO" id="GO:0020037">
    <property type="term" value="F:heme binding"/>
    <property type="evidence" value="ECO:0007669"/>
    <property type="project" value="UniProtKB-UniRule"/>
</dbReference>
<dbReference type="AlphaFoldDB" id="A0A5J5EQ80"/>
<evidence type="ECO:0000256" key="9">
    <source>
        <dbReference type="ARBA" id="ARBA00023324"/>
    </source>
</evidence>
<evidence type="ECO:0000256" key="6">
    <source>
        <dbReference type="ARBA" id="ARBA00022723"/>
    </source>
</evidence>
<comment type="function">
    <text evidence="14">Catalyzes the degradation of hydrogen peroxide (H(2)O(2)) generated by peroxisomal oxidases to water and oxygen, thereby protecting cells from the toxic effects of hydrogen peroxide.</text>
</comment>
<evidence type="ECO:0000313" key="18">
    <source>
        <dbReference type="Proteomes" id="UP000326924"/>
    </source>
</evidence>
<dbReference type="GO" id="GO:0005829">
    <property type="term" value="C:cytosol"/>
    <property type="evidence" value="ECO:0007669"/>
    <property type="project" value="TreeGrafter"/>
</dbReference>
<feature type="chain" id="PRO_5023886233" description="Catalase" evidence="15">
    <location>
        <begin position="19"/>
        <end position="720"/>
    </location>
</feature>
<dbReference type="Pfam" id="PF06628">
    <property type="entry name" value="Catalase-rel"/>
    <property type="match status" value="1"/>
</dbReference>
<dbReference type="InParanoid" id="A0A5J5EQ80"/>